<feature type="domain" description="Ig-like" evidence="10">
    <location>
        <begin position="50"/>
        <end position="132"/>
    </location>
</feature>
<dbReference type="InterPro" id="IPR003599">
    <property type="entry name" value="Ig_sub"/>
</dbReference>
<dbReference type="SUPFAM" id="SSF48726">
    <property type="entry name" value="Immunoglobulin"/>
    <property type="match status" value="1"/>
</dbReference>
<keyword evidence="6" id="KW-1015">Disulfide bond</keyword>
<dbReference type="PROSITE" id="PS50835">
    <property type="entry name" value="IG_LIKE"/>
    <property type="match status" value="1"/>
</dbReference>
<keyword evidence="7" id="KW-0325">Glycoprotein</keyword>
<evidence type="ECO:0000256" key="6">
    <source>
        <dbReference type="ARBA" id="ARBA00023157"/>
    </source>
</evidence>
<proteinExistence type="inferred from homology"/>
<dbReference type="InterPro" id="IPR013106">
    <property type="entry name" value="Ig_V-set"/>
</dbReference>
<dbReference type="PANTHER" id="PTHR46608">
    <property type="entry name" value="T-CELL IMMUNOGLOBULIN AND MUCIN DOMAIN-CONTAINING PROTEIN 4"/>
    <property type="match status" value="1"/>
</dbReference>
<organism evidence="11 12">
    <name type="scientific">Paramormyrops kingsleyae</name>
    <dbReference type="NCBI Taxonomy" id="1676925"/>
    <lineage>
        <taxon>Eukaryota</taxon>
        <taxon>Metazoa</taxon>
        <taxon>Chordata</taxon>
        <taxon>Craniata</taxon>
        <taxon>Vertebrata</taxon>
        <taxon>Euteleostomi</taxon>
        <taxon>Actinopterygii</taxon>
        <taxon>Neopterygii</taxon>
        <taxon>Teleostei</taxon>
        <taxon>Osteoglossocephala</taxon>
        <taxon>Osteoglossomorpha</taxon>
        <taxon>Osteoglossiformes</taxon>
        <taxon>Mormyridae</taxon>
        <taxon>Paramormyrops</taxon>
    </lineage>
</organism>
<keyword evidence="2" id="KW-0812">Transmembrane</keyword>
<evidence type="ECO:0000256" key="8">
    <source>
        <dbReference type="ARBA" id="ARBA00023319"/>
    </source>
</evidence>
<evidence type="ECO:0000256" key="4">
    <source>
        <dbReference type="ARBA" id="ARBA00022989"/>
    </source>
</evidence>
<comment type="similarity">
    <text evidence="9">Belongs to the immunoglobulin superfamily. TIM family.</text>
</comment>
<evidence type="ECO:0000256" key="3">
    <source>
        <dbReference type="ARBA" id="ARBA00022729"/>
    </source>
</evidence>
<evidence type="ECO:0000313" key="11">
    <source>
        <dbReference type="Ensembl" id="ENSPKIP00000026926.1"/>
    </source>
</evidence>
<keyword evidence="3" id="KW-0732">Signal</keyword>
<evidence type="ECO:0000256" key="7">
    <source>
        <dbReference type="ARBA" id="ARBA00023180"/>
    </source>
</evidence>
<protein>
    <submittedName>
        <fullName evidence="11">Hepatitis A virus cellular receptor 1 homolog</fullName>
    </submittedName>
</protein>
<evidence type="ECO:0000256" key="1">
    <source>
        <dbReference type="ARBA" id="ARBA00004479"/>
    </source>
</evidence>
<dbReference type="GO" id="GO:0043277">
    <property type="term" value="P:apoptotic cell clearance"/>
    <property type="evidence" value="ECO:0007669"/>
    <property type="project" value="TreeGrafter"/>
</dbReference>
<dbReference type="Proteomes" id="UP000261540">
    <property type="component" value="Unplaced"/>
</dbReference>
<evidence type="ECO:0000313" key="12">
    <source>
        <dbReference type="Proteomes" id="UP000261540"/>
    </source>
</evidence>
<dbReference type="KEGG" id="pki:111855161"/>
<dbReference type="InterPro" id="IPR007110">
    <property type="entry name" value="Ig-like_dom"/>
</dbReference>
<dbReference type="SMART" id="SM00409">
    <property type="entry name" value="IG"/>
    <property type="match status" value="1"/>
</dbReference>
<name>A0A3B3SA95_9TELE</name>
<dbReference type="FunFam" id="2.60.40.10:FF:000774">
    <property type="entry name" value="Hepatitis A virus cellular receptor 1"/>
    <property type="match status" value="1"/>
</dbReference>
<keyword evidence="5" id="KW-0472">Membrane</keyword>
<evidence type="ECO:0000256" key="2">
    <source>
        <dbReference type="ARBA" id="ARBA00022692"/>
    </source>
</evidence>
<dbReference type="STRING" id="1676925.ENSPKIP00000026926"/>
<keyword evidence="12" id="KW-1185">Reference proteome</keyword>
<keyword evidence="8" id="KW-0393">Immunoglobulin domain</keyword>
<evidence type="ECO:0000259" key="10">
    <source>
        <dbReference type="PROSITE" id="PS50835"/>
    </source>
</evidence>
<dbReference type="AlphaFoldDB" id="A0A3B3SA95"/>
<dbReference type="InterPro" id="IPR036179">
    <property type="entry name" value="Ig-like_dom_sf"/>
</dbReference>
<comment type="subcellular location">
    <subcellularLocation>
        <location evidence="1">Membrane</location>
        <topology evidence="1">Single-pass type I membrane protein</topology>
    </subcellularLocation>
</comment>
<dbReference type="GO" id="GO:0016020">
    <property type="term" value="C:membrane"/>
    <property type="evidence" value="ECO:0007669"/>
    <property type="project" value="UniProtKB-SubCell"/>
</dbReference>
<dbReference type="Ensembl" id="ENSPKIT00000007687.1">
    <property type="protein sequence ID" value="ENSPKIP00000026926.1"/>
    <property type="gene ID" value="ENSPKIG00000009203.1"/>
</dbReference>
<dbReference type="PANTHER" id="PTHR46608:SF3">
    <property type="entry name" value="T-CELL IMMUNOGLOBULIN AND MUCIN DOMAIN-CONTAINING PROTEIN 4"/>
    <property type="match status" value="1"/>
</dbReference>
<dbReference type="Gene3D" id="2.60.40.10">
    <property type="entry name" value="Immunoglobulins"/>
    <property type="match status" value="1"/>
</dbReference>
<reference evidence="11" key="2">
    <citation type="submission" date="2025-09" db="UniProtKB">
        <authorList>
            <consortium name="Ensembl"/>
        </authorList>
    </citation>
    <scope>IDENTIFICATION</scope>
</reference>
<dbReference type="OrthoDB" id="434099at2759"/>
<dbReference type="GeneTree" id="ENSGT00940000163509"/>
<reference evidence="11" key="1">
    <citation type="submission" date="2025-08" db="UniProtKB">
        <authorList>
            <consortium name="Ensembl"/>
        </authorList>
    </citation>
    <scope>IDENTIFICATION</scope>
</reference>
<accession>A0A3B3SA95</accession>
<evidence type="ECO:0000256" key="9">
    <source>
        <dbReference type="ARBA" id="ARBA00038203"/>
    </source>
</evidence>
<dbReference type="Pfam" id="PF07686">
    <property type="entry name" value="V-set"/>
    <property type="match status" value="1"/>
</dbReference>
<keyword evidence="4" id="KW-1133">Transmembrane helix</keyword>
<dbReference type="GO" id="GO:0001786">
    <property type="term" value="F:phosphatidylserine binding"/>
    <property type="evidence" value="ECO:0007669"/>
    <property type="project" value="TreeGrafter"/>
</dbReference>
<sequence>MDGSLVRDYSPSMALLLAKTHALFLLHYCFTFSLGVGCSAALELVVGYAGDQVTLHCKYSVETHGVASACWGRGSVPLFKCRDTIVSTDGAKVTFRTSARYQLRNGMEGGDVSLTIVNITEQDSGNYGCRVEIPGLFNDEKYNFHLLVSDARRWHLHRKHDTDYGNNSHFSINPLHYYRFKVFQEMPVQQRHTGRCSAHCVTQITTDPRLGKQLWKATKTETNK</sequence>
<dbReference type="InterPro" id="IPR013783">
    <property type="entry name" value="Ig-like_fold"/>
</dbReference>
<dbReference type="GO" id="GO:0060097">
    <property type="term" value="P:cytoskeletal rearrangement involved in phagocytosis, engulfment"/>
    <property type="evidence" value="ECO:0007669"/>
    <property type="project" value="TreeGrafter"/>
</dbReference>
<evidence type="ECO:0000256" key="5">
    <source>
        <dbReference type="ARBA" id="ARBA00023136"/>
    </source>
</evidence>